<organism evidence="2 3">
    <name type="scientific">Acrasis kona</name>
    <dbReference type="NCBI Taxonomy" id="1008807"/>
    <lineage>
        <taxon>Eukaryota</taxon>
        <taxon>Discoba</taxon>
        <taxon>Heterolobosea</taxon>
        <taxon>Tetramitia</taxon>
        <taxon>Eutetramitia</taxon>
        <taxon>Acrasidae</taxon>
        <taxon>Acrasis</taxon>
    </lineage>
</organism>
<sequence length="200" mass="22399">MPSNTRVPKGHYKEGIPMSKFSYATGLVDNETFMYLFSKFLMSDVKTGVKKSKPTSSKKSSNTTKHSSSSNTSTTPTDHNYCNNDASANKTDERLNHADRVDLEGTGRIMHQTESTVKATPSIKKVWIDSGDDSIANIKELVTSARHFDMKITSRMEKADVVVGDVVENSKCVNKRWLPDSVQHNVLLDPDLFCMKIKEY</sequence>
<comment type="caution">
    <text evidence="2">The sequence shown here is derived from an EMBL/GenBank/DDBJ whole genome shotgun (WGS) entry which is preliminary data.</text>
</comment>
<proteinExistence type="predicted"/>
<evidence type="ECO:0000313" key="3">
    <source>
        <dbReference type="Proteomes" id="UP001431209"/>
    </source>
</evidence>
<accession>A0AAW2YHE7</accession>
<gene>
    <name evidence="2" type="ORF">AKO1_006311</name>
</gene>
<feature type="compositionally biased region" description="Low complexity" evidence="1">
    <location>
        <begin position="54"/>
        <end position="77"/>
    </location>
</feature>
<evidence type="ECO:0000313" key="2">
    <source>
        <dbReference type="EMBL" id="KAL0476389.1"/>
    </source>
</evidence>
<protein>
    <submittedName>
        <fullName evidence="2">Uncharacterized protein</fullName>
    </submittedName>
</protein>
<feature type="region of interest" description="Disordered" evidence="1">
    <location>
        <begin position="49"/>
        <end position="96"/>
    </location>
</feature>
<feature type="compositionally biased region" description="Polar residues" evidence="1">
    <location>
        <begin position="78"/>
        <end position="89"/>
    </location>
</feature>
<name>A0AAW2YHE7_9EUKA</name>
<keyword evidence="3" id="KW-1185">Reference proteome</keyword>
<reference evidence="2 3" key="1">
    <citation type="submission" date="2024-03" db="EMBL/GenBank/DDBJ databases">
        <title>The Acrasis kona genome and developmental transcriptomes reveal deep origins of eukaryotic multicellular pathways.</title>
        <authorList>
            <person name="Sheikh S."/>
            <person name="Fu C.-J."/>
            <person name="Brown M.W."/>
            <person name="Baldauf S.L."/>
        </authorList>
    </citation>
    <scope>NUCLEOTIDE SEQUENCE [LARGE SCALE GENOMIC DNA]</scope>
    <source>
        <strain evidence="2 3">ATCC MYA-3509</strain>
    </source>
</reference>
<dbReference type="Proteomes" id="UP001431209">
    <property type="component" value="Unassembled WGS sequence"/>
</dbReference>
<dbReference type="EMBL" id="JAOPGA020000027">
    <property type="protein sequence ID" value="KAL0476389.1"/>
    <property type="molecule type" value="Genomic_DNA"/>
</dbReference>
<dbReference type="AlphaFoldDB" id="A0AAW2YHE7"/>
<evidence type="ECO:0000256" key="1">
    <source>
        <dbReference type="SAM" id="MobiDB-lite"/>
    </source>
</evidence>